<dbReference type="EMBL" id="CP002209">
    <property type="protein sequence ID" value="ADN77354.1"/>
    <property type="molecule type" value="Genomic_DNA"/>
</dbReference>
<dbReference type="Gene3D" id="3.40.50.620">
    <property type="entry name" value="HUPs"/>
    <property type="match status" value="1"/>
</dbReference>
<dbReference type="SUPFAM" id="SSF52402">
    <property type="entry name" value="Adenine nucleotide alpha hydrolases-like"/>
    <property type="match status" value="1"/>
</dbReference>
<proteinExistence type="predicted"/>
<organism evidence="2 3">
    <name type="scientific">Ferrimonas balearica (strain DSM 9799 / CCM 4581 / KCTC 23876 / PAT)</name>
    <dbReference type="NCBI Taxonomy" id="550540"/>
    <lineage>
        <taxon>Bacteria</taxon>
        <taxon>Pseudomonadati</taxon>
        <taxon>Pseudomonadota</taxon>
        <taxon>Gammaproteobacteria</taxon>
        <taxon>Alteromonadales</taxon>
        <taxon>Ferrimonadaceae</taxon>
        <taxon>Ferrimonas</taxon>
    </lineage>
</organism>
<dbReference type="STRING" id="550540.Fbal_3155"/>
<evidence type="ECO:0000313" key="3">
    <source>
        <dbReference type="Proteomes" id="UP000006683"/>
    </source>
</evidence>
<evidence type="ECO:0000313" key="2">
    <source>
        <dbReference type="EMBL" id="ADN77354.1"/>
    </source>
</evidence>
<dbReference type="Proteomes" id="UP000006683">
    <property type="component" value="Chromosome"/>
</dbReference>
<protein>
    <recommendedName>
        <fullName evidence="1">Diphthamide synthase domain-containing protein</fullName>
    </recommendedName>
</protein>
<name>E1SV54_FERBD</name>
<gene>
    <name evidence="2" type="ordered locus">Fbal_3155</name>
</gene>
<dbReference type="RefSeq" id="WP_013346660.1">
    <property type="nucleotide sequence ID" value="NC_014541.1"/>
</dbReference>
<dbReference type="InterPro" id="IPR014729">
    <property type="entry name" value="Rossmann-like_a/b/a_fold"/>
</dbReference>
<dbReference type="AlphaFoldDB" id="E1SV54"/>
<dbReference type="HOGENOM" id="CLU_010289_1_1_6"/>
<dbReference type="GeneID" id="67183372"/>
<feature type="domain" description="Diphthamide synthase" evidence="1">
    <location>
        <begin position="10"/>
        <end position="214"/>
    </location>
</feature>
<dbReference type="Pfam" id="PF01902">
    <property type="entry name" value="Diphthami_syn_2"/>
    <property type="match status" value="1"/>
</dbReference>
<dbReference type="Gene3D" id="3.90.1490.10">
    <property type="entry name" value="putative n-type atp pyrophosphatase, domain 2"/>
    <property type="match status" value="1"/>
</dbReference>
<evidence type="ECO:0000259" key="1">
    <source>
        <dbReference type="Pfam" id="PF01902"/>
    </source>
</evidence>
<sequence length="226" mass="25356">MNQPRPTLLSWSSGKDSAWALHQLRQDPSIALKGIFTTVNAEAERVAIHGVRQSLLRDQAEALGLPLYTINLPYPCSNDDYQAAMSAFHQWASEQGIECIAFGDLFLEDVRDYRIQTLEGTGLTPLFPLWGSDTTVLSHTMIEAGLKARISCIQNDKLPRHWLGQSFDFTLLDNLPAAIDPCGENGEFHTFCYDGPMFRRPIPVRCGEEVVQEFASFIDLLPIDDR</sequence>
<dbReference type="OrthoDB" id="9789567at2"/>
<reference evidence="2 3" key="1">
    <citation type="journal article" date="2010" name="Stand. Genomic Sci.">
        <title>Complete genome sequence of Ferrimonas balearica type strain (PAT).</title>
        <authorList>
            <person name="Nolan M."/>
            <person name="Sikorski J."/>
            <person name="Davenport K."/>
            <person name="Lucas S."/>
            <person name="Glavina Del Rio T."/>
            <person name="Tice H."/>
            <person name="Cheng J."/>
            <person name="Goodwin L."/>
            <person name="Pitluck S."/>
            <person name="Liolios K."/>
            <person name="Ivanova N."/>
            <person name="Mavromatis K."/>
            <person name="Ovchinnikova G."/>
            <person name="Pati A."/>
            <person name="Chen A."/>
            <person name="Palaniappan K."/>
            <person name="Land M."/>
            <person name="Hauser L."/>
            <person name="Chang Y."/>
            <person name="Jeffries C."/>
            <person name="Tapia R."/>
            <person name="Brettin T."/>
            <person name="Detter J."/>
            <person name="Han C."/>
            <person name="Yasawong M."/>
            <person name="Rohde M."/>
            <person name="Tindall B."/>
            <person name="Goker M."/>
            <person name="Woyke T."/>
            <person name="Bristow J."/>
            <person name="Eisen J."/>
            <person name="Markowitz V."/>
            <person name="Hugenholtz P."/>
            <person name="Kyrpides N."/>
            <person name="Klenk H."/>
            <person name="Lapidus A."/>
        </authorList>
    </citation>
    <scope>NUCLEOTIDE SEQUENCE [LARGE SCALE GENOMIC DNA]</scope>
    <source>
        <strain evidence="3">DSM 9799 / CCM 4581 / KCTC 23876 / PAT</strain>
    </source>
</reference>
<keyword evidence="3" id="KW-1185">Reference proteome</keyword>
<dbReference type="eggNOG" id="COG2102">
    <property type="taxonomic scope" value="Bacteria"/>
</dbReference>
<accession>E1SV54</accession>
<dbReference type="InterPro" id="IPR002761">
    <property type="entry name" value="Diphthami_syn_dom"/>
</dbReference>
<dbReference type="KEGG" id="fbl:Fbal_3155"/>